<gene>
    <name evidence="3" type="ORF">EA71_02250</name>
</gene>
<dbReference type="InterPro" id="IPR017853">
    <property type="entry name" value="GH"/>
</dbReference>
<dbReference type="GO" id="GO:0005975">
    <property type="term" value="P:carbohydrate metabolic process"/>
    <property type="evidence" value="ECO:0007669"/>
    <property type="project" value="InterPro"/>
</dbReference>
<organism evidence="3 4">
    <name type="scientific">Enterococcus durans</name>
    <dbReference type="NCBI Taxonomy" id="53345"/>
    <lineage>
        <taxon>Bacteria</taxon>
        <taxon>Bacillati</taxon>
        <taxon>Bacillota</taxon>
        <taxon>Bacilli</taxon>
        <taxon>Lactobacillales</taxon>
        <taxon>Enterococcaceae</taxon>
        <taxon>Enterococcus</taxon>
    </lineage>
</organism>
<name>A0A367CFU3_9ENTE</name>
<feature type="chain" id="PRO_5016827321" description="GH18 domain-containing protein" evidence="1">
    <location>
        <begin position="36"/>
        <end position="117"/>
    </location>
</feature>
<dbReference type="AlphaFoldDB" id="A0A367CFU3"/>
<sequence length="117" mass="12773">MKKKIKQAMSLSSAALTVMSAIPMSLVASVADAYANETTETNIQTNSQEKTQPTYRNVMYYGDWSIYGGQGNYFPKDMPADQYTHINFAFVDMDSNGDLLLPDQDAAFASGVGSGHE</sequence>
<dbReference type="PROSITE" id="PS51910">
    <property type="entry name" value="GH18_2"/>
    <property type="match status" value="1"/>
</dbReference>
<keyword evidence="1" id="KW-0732">Signal</keyword>
<dbReference type="SUPFAM" id="SSF51445">
    <property type="entry name" value="(Trans)glycosidases"/>
    <property type="match status" value="1"/>
</dbReference>
<dbReference type="InterPro" id="IPR001223">
    <property type="entry name" value="Glyco_hydro18_cat"/>
</dbReference>
<dbReference type="EMBL" id="LEPB01000004">
    <property type="protein sequence ID" value="RCA11491.1"/>
    <property type="molecule type" value="Genomic_DNA"/>
</dbReference>
<protein>
    <recommendedName>
        <fullName evidence="2">GH18 domain-containing protein</fullName>
    </recommendedName>
</protein>
<feature type="signal peptide" evidence="1">
    <location>
        <begin position="1"/>
        <end position="35"/>
    </location>
</feature>
<evidence type="ECO:0000313" key="4">
    <source>
        <dbReference type="Proteomes" id="UP000252797"/>
    </source>
</evidence>
<evidence type="ECO:0000313" key="3">
    <source>
        <dbReference type="EMBL" id="RCA11491.1"/>
    </source>
</evidence>
<accession>A0A367CFU3</accession>
<evidence type="ECO:0000256" key="1">
    <source>
        <dbReference type="SAM" id="SignalP"/>
    </source>
</evidence>
<feature type="domain" description="GH18" evidence="2">
    <location>
        <begin position="55"/>
        <end position="117"/>
    </location>
</feature>
<evidence type="ECO:0000259" key="2">
    <source>
        <dbReference type="PROSITE" id="PS51910"/>
    </source>
</evidence>
<proteinExistence type="predicted"/>
<reference evidence="3 4" key="1">
    <citation type="submission" date="2015-06" db="EMBL/GenBank/DDBJ databases">
        <title>The Genome Sequence of Enterococcus durans 4EA1.</title>
        <authorList>
            <consortium name="The Broad Institute Genomics Platform"/>
            <consortium name="The Broad Institute Genome Sequencing Center for Infectious Disease"/>
            <person name="Earl A.M."/>
            <person name="Van Tyne D."/>
            <person name="Lebreton F."/>
            <person name="Saavedra J.T."/>
            <person name="Gilmore M.S."/>
            <person name="Manson Mcguire A."/>
            <person name="Clock S."/>
            <person name="Crupain M."/>
            <person name="Rangan U."/>
            <person name="Young S."/>
            <person name="Abouelleil A."/>
            <person name="Cao P."/>
            <person name="Chapman S.B."/>
            <person name="Griggs A."/>
            <person name="Priest M."/>
            <person name="Shea T."/>
            <person name="Wortman J."/>
            <person name="Nusbaum C."/>
            <person name="Birren B."/>
        </authorList>
    </citation>
    <scope>NUCLEOTIDE SEQUENCE [LARGE SCALE GENOMIC DNA]</scope>
    <source>
        <strain evidence="3 4">4EA1</strain>
    </source>
</reference>
<comment type="caution">
    <text evidence="3">The sequence shown here is derived from an EMBL/GenBank/DDBJ whole genome shotgun (WGS) entry which is preliminary data.</text>
</comment>
<dbReference type="Proteomes" id="UP000252797">
    <property type="component" value="Unassembled WGS sequence"/>
</dbReference>
<dbReference type="Gene3D" id="3.20.20.80">
    <property type="entry name" value="Glycosidases"/>
    <property type="match status" value="1"/>
</dbReference>
<dbReference type="RefSeq" id="WP_113846136.1">
    <property type="nucleotide sequence ID" value="NZ_LEPB01000004.1"/>
</dbReference>